<organism evidence="3 4">
    <name type="scientific">Immersiella caudata</name>
    <dbReference type="NCBI Taxonomy" id="314043"/>
    <lineage>
        <taxon>Eukaryota</taxon>
        <taxon>Fungi</taxon>
        <taxon>Dikarya</taxon>
        <taxon>Ascomycota</taxon>
        <taxon>Pezizomycotina</taxon>
        <taxon>Sordariomycetes</taxon>
        <taxon>Sordariomycetidae</taxon>
        <taxon>Sordariales</taxon>
        <taxon>Lasiosphaeriaceae</taxon>
        <taxon>Immersiella</taxon>
    </lineage>
</organism>
<keyword evidence="3" id="KW-0808">Transferase</keyword>
<dbReference type="GO" id="GO:0102193">
    <property type="term" value="F:protein-ribulosamine 3-kinase activity"/>
    <property type="evidence" value="ECO:0007669"/>
    <property type="project" value="UniProtKB-EC"/>
</dbReference>
<keyword evidence="4" id="KW-1185">Reference proteome</keyword>
<evidence type="ECO:0000313" key="3">
    <source>
        <dbReference type="EMBL" id="KAK0619029.1"/>
    </source>
</evidence>
<dbReference type="Gene3D" id="3.90.1200.10">
    <property type="match status" value="1"/>
</dbReference>
<name>A0AA39WP67_9PEZI</name>
<dbReference type="InterPro" id="IPR011009">
    <property type="entry name" value="Kinase-like_dom_sf"/>
</dbReference>
<dbReference type="AlphaFoldDB" id="A0AA39WP67"/>
<dbReference type="EC" id="2.7.1.172" evidence="1"/>
<comment type="caution">
    <text evidence="3">The sequence shown here is derived from an EMBL/GenBank/DDBJ whole genome shotgun (WGS) entry which is preliminary data.</text>
</comment>
<dbReference type="Proteomes" id="UP001175000">
    <property type="component" value="Unassembled WGS sequence"/>
</dbReference>
<sequence length="363" mass="41363">MGSNAFEVDPSVLAVLPDVERVLSVSHHGESAWAKAFRIDVGQIDGSEESYFMKVSVGHHGREALKGEFEATSAIYENTPDFCPKPIAWGTFKHMPDEHFYICKFYNFGEGVPEPESFCEKLARLHSSHTSPGGKFGFHCTTYNGNLPQDNTWNDSWERFFDNGLRHVLNLREERGGPSEELNLLLPALFGKVIPRLLRPLESNGRKVVPSLVHGDLWCGNAGIVDEDTEEGIVYDPSSFWAHNEYELGNWRPERNRFTSLYFECYHSHIPKAEPVEDYDDRNALYGLRFNLHAATLFPNHEEFLQMAIDEIRRLTKKFEGYTEEGERVLSEGQNPLEEIPGLSRLWENESISKPRSAAILGR</sequence>
<dbReference type="PANTHER" id="PTHR12149">
    <property type="entry name" value="FRUCTOSAMINE 3 KINASE-RELATED PROTEIN"/>
    <property type="match status" value="1"/>
</dbReference>
<comment type="catalytic activity">
    <reaction evidence="2">
        <text>N(6)-D-ribulosyl-L-lysyl-[protein] + ATP = N(6)-(3-O-phospho-D-ribulosyl)-L-lysyl-[protein] + ADP + H(+)</text>
        <dbReference type="Rhea" id="RHEA:48432"/>
        <dbReference type="Rhea" id="RHEA-COMP:12103"/>
        <dbReference type="Rhea" id="RHEA-COMP:12104"/>
        <dbReference type="ChEBI" id="CHEBI:15378"/>
        <dbReference type="ChEBI" id="CHEBI:30616"/>
        <dbReference type="ChEBI" id="CHEBI:90418"/>
        <dbReference type="ChEBI" id="CHEBI:90420"/>
        <dbReference type="ChEBI" id="CHEBI:456216"/>
        <dbReference type="EC" id="2.7.1.172"/>
    </reaction>
    <physiologicalReaction direction="left-to-right" evidence="2">
        <dbReference type="Rhea" id="RHEA:48433"/>
    </physiologicalReaction>
</comment>
<gene>
    <name evidence="3" type="ORF">B0T14DRAFT_518436</name>
</gene>
<evidence type="ECO:0000256" key="2">
    <source>
        <dbReference type="ARBA" id="ARBA00048655"/>
    </source>
</evidence>
<dbReference type="Pfam" id="PF03881">
    <property type="entry name" value="Fructosamin_kin"/>
    <property type="match status" value="1"/>
</dbReference>
<protein>
    <recommendedName>
        <fullName evidence="1">protein-ribulosamine 3-kinase</fullName>
        <ecNumber evidence="1">2.7.1.172</ecNumber>
    </recommendedName>
</protein>
<evidence type="ECO:0000256" key="1">
    <source>
        <dbReference type="ARBA" id="ARBA00011961"/>
    </source>
</evidence>
<proteinExistence type="predicted"/>
<keyword evidence="3" id="KW-0418">Kinase</keyword>
<dbReference type="InterPro" id="IPR016477">
    <property type="entry name" value="Fructo-/Ketosamine-3-kinase"/>
</dbReference>
<dbReference type="PANTHER" id="PTHR12149:SF8">
    <property type="entry name" value="PROTEIN-RIBULOSAMINE 3-KINASE"/>
    <property type="match status" value="1"/>
</dbReference>
<dbReference type="GO" id="GO:0016301">
    <property type="term" value="F:kinase activity"/>
    <property type="evidence" value="ECO:0007669"/>
    <property type="project" value="UniProtKB-KW"/>
</dbReference>
<accession>A0AA39WP67</accession>
<dbReference type="SUPFAM" id="SSF56112">
    <property type="entry name" value="Protein kinase-like (PK-like)"/>
    <property type="match status" value="1"/>
</dbReference>
<dbReference type="EMBL" id="JAULSU010000004">
    <property type="protein sequence ID" value="KAK0619029.1"/>
    <property type="molecule type" value="Genomic_DNA"/>
</dbReference>
<reference evidence="3" key="1">
    <citation type="submission" date="2023-06" db="EMBL/GenBank/DDBJ databases">
        <title>Genome-scale phylogeny and comparative genomics of the fungal order Sordariales.</title>
        <authorList>
            <consortium name="Lawrence Berkeley National Laboratory"/>
            <person name="Hensen N."/>
            <person name="Bonometti L."/>
            <person name="Westerberg I."/>
            <person name="Brannstrom I.O."/>
            <person name="Guillou S."/>
            <person name="Cros-Aarteil S."/>
            <person name="Calhoun S."/>
            <person name="Haridas S."/>
            <person name="Kuo A."/>
            <person name="Mondo S."/>
            <person name="Pangilinan J."/>
            <person name="Riley R."/>
            <person name="Labutti K."/>
            <person name="Andreopoulos B."/>
            <person name="Lipzen A."/>
            <person name="Chen C."/>
            <person name="Yanf M."/>
            <person name="Daum C."/>
            <person name="Ng V."/>
            <person name="Clum A."/>
            <person name="Steindorff A."/>
            <person name="Ohm R."/>
            <person name="Martin F."/>
            <person name="Silar P."/>
            <person name="Natvig D."/>
            <person name="Lalanne C."/>
            <person name="Gautier V."/>
            <person name="Ament-Velasquez S.L."/>
            <person name="Kruys A."/>
            <person name="Hutchinson M.I."/>
            <person name="Powell A.J."/>
            <person name="Barry K."/>
            <person name="Miller A.N."/>
            <person name="Grigoriev I.V."/>
            <person name="Debuchy R."/>
            <person name="Gladieux P."/>
            <person name="Thoren M.H."/>
            <person name="Johannesson H."/>
        </authorList>
    </citation>
    <scope>NUCLEOTIDE SEQUENCE</scope>
    <source>
        <strain evidence="3">CBS 606.72</strain>
    </source>
</reference>
<evidence type="ECO:0000313" key="4">
    <source>
        <dbReference type="Proteomes" id="UP001175000"/>
    </source>
</evidence>